<name>A0A9J5YFR0_SOLCO</name>
<evidence type="ECO:0000313" key="2">
    <source>
        <dbReference type="EMBL" id="KAG5599089.1"/>
    </source>
</evidence>
<evidence type="ECO:0000256" key="1">
    <source>
        <dbReference type="SAM" id="MobiDB-lite"/>
    </source>
</evidence>
<accession>A0A9J5YFR0</accession>
<dbReference type="OrthoDB" id="1750780at2759"/>
<comment type="caution">
    <text evidence="2">The sequence shown here is derived from an EMBL/GenBank/DDBJ whole genome shotgun (WGS) entry which is preliminary data.</text>
</comment>
<feature type="compositionally biased region" description="Basic residues" evidence="1">
    <location>
        <begin position="39"/>
        <end position="51"/>
    </location>
</feature>
<dbReference type="AlphaFoldDB" id="A0A9J5YFR0"/>
<organism evidence="2 3">
    <name type="scientific">Solanum commersonii</name>
    <name type="common">Commerson's wild potato</name>
    <name type="synonym">Commerson's nightshade</name>
    <dbReference type="NCBI Taxonomy" id="4109"/>
    <lineage>
        <taxon>Eukaryota</taxon>
        <taxon>Viridiplantae</taxon>
        <taxon>Streptophyta</taxon>
        <taxon>Embryophyta</taxon>
        <taxon>Tracheophyta</taxon>
        <taxon>Spermatophyta</taxon>
        <taxon>Magnoliopsida</taxon>
        <taxon>eudicotyledons</taxon>
        <taxon>Gunneridae</taxon>
        <taxon>Pentapetalae</taxon>
        <taxon>asterids</taxon>
        <taxon>lamiids</taxon>
        <taxon>Solanales</taxon>
        <taxon>Solanaceae</taxon>
        <taxon>Solanoideae</taxon>
        <taxon>Solaneae</taxon>
        <taxon>Solanum</taxon>
    </lineage>
</organism>
<dbReference type="Proteomes" id="UP000824120">
    <property type="component" value="Chromosome 6"/>
</dbReference>
<reference evidence="2 3" key="1">
    <citation type="submission" date="2020-09" db="EMBL/GenBank/DDBJ databases">
        <title>De no assembly of potato wild relative species, Solanum commersonii.</title>
        <authorList>
            <person name="Cho K."/>
        </authorList>
    </citation>
    <scope>NUCLEOTIDE SEQUENCE [LARGE SCALE GENOMIC DNA]</scope>
    <source>
        <strain evidence="2">LZ3.2</strain>
        <tissue evidence="2">Leaf</tissue>
    </source>
</reference>
<proteinExistence type="predicted"/>
<keyword evidence="3" id="KW-1185">Reference proteome</keyword>
<gene>
    <name evidence="2" type="ORF">H5410_030459</name>
</gene>
<evidence type="ECO:0000313" key="3">
    <source>
        <dbReference type="Proteomes" id="UP000824120"/>
    </source>
</evidence>
<sequence>MPKTRSMASLKISDLLSSNSPVVLSFSSDESLASPSLSSKRKATTTKKKGAKSTVDEPGAKLSDFDPLSLYFEHRILAHIIATTLLPRKGSLSNISNKDVFVLYCLLKKYRINSTIWFKEYMWESSEESNPSSSLPYESSTLLLQESDELKTRILVVECGWKLITMPLIRIPTPVCPRMWNAPTTPSVKRLSIP</sequence>
<dbReference type="EMBL" id="JACXVP010000006">
    <property type="protein sequence ID" value="KAG5599089.1"/>
    <property type="molecule type" value="Genomic_DNA"/>
</dbReference>
<feature type="region of interest" description="Disordered" evidence="1">
    <location>
        <begin position="26"/>
        <end position="56"/>
    </location>
</feature>
<protein>
    <submittedName>
        <fullName evidence="2">Uncharacterized protein</fullName>
    </submittedName>
</protein>
<feature type="compositionally biased region" description="Low complexity" evidence="1">
    <location>
        <begin position="26"/>
        <end position="38"/>
    </location>
</feature>